<reference evidence="3" key="1">
    <citation type="submission" date="2011-03" db="EMBL/GenBank/DDBJ databases">
        <title>Draft genome sequence of Brevundimonas diminuta.</title>
        <authorList>
            <person name="Brown P.J.B."/>
            <person name="Buechlein A."/>
            <person name="Hemmerich C."/>
            <person name="Brun Y.V."/>
        </authorList>
    </citation>
    <scope>NUCLEOTIDE SEQUENCE [LARGE SCALE GENOMIC DNA]</scope>
    <source>
        <strain evidence="3">C19</strain>
    </source>
</reference>
<dbReference type="Proteomes" id="UP000006512">
    <property type="component" value="Unassembled WGS sequence"/>
</dbReference>
<dbReference type="Gene3D" id="2.60.120.430">
    <property type="entry name" value="Galactose-binding lectin"/>
    <property type="match status" value="1"/>
</dbReference>
<evidence type="ECO:0000256" key="1">
    <source>
        <dbReference type="SAM" id="SignalP"/>
    </source>
</evidence>
<dbReference type="RefSeq" id="WP_006270886.1">
    <property type="nucleotide sequence ID" value="NZ_GL883077.1"/>
</dbReference>
<dbReference type="STRING" id="715226.ABI_01530"/>
<organism evidence="2 3">
    <name type="scientific">Asticcacaulis biprosthecium C19</name>
    <dbReference type="NCBI Taxonomy" id="715226"/>
    <lineage>
        <taxon>Bacteria</taxon>
        <taxon>Pseudomonadati</taxon>
        <taxon>Pseudomonadota</taxon>
        <taxon>Alphaproteobacteria</taxon>
        <taxon>Caulobacterales</taxon>
        <taxon>Caulobacteraceae</taxon>
        <taxon>Asticcacaulis</taxon>
    </lineage>
</organism>
<dbReference type="AlphaFoldDB" id="F4QI85"/>
<proteinExistence type="predicted"/>
<sequence>MAARVGILVGVAAVVLAMAGPLAAEEKTVKVSAQARPWDTRINKKYGFGSGDGRSPAVAFGISLKVNRTLTVTATGSTTTVRGGPSFGPNGQSDYITGALPGNSGSYFPSRYIKSDNPVRLNQLVGAFVDADGVIIGEPFAIGAQATLDVPKTAVALSMGLNDDIFSDNSGELIVTISYRTPTVTAEDPAE</sequence>
<feature type="chain" id="PRO_5003314132" evidence="1">
    <location>
        <begin position="25"/>
        <end position="191"/>
    </location>
</feature>
<protein>
    <submittedName>
        <fullName evidence="2">Uncharacterized protein</fullName>
    </submittedName>
</protein>
<keyword evidence="1" id="KW-0732">Signal</keyword>
<gene>
    <name evidence="2" type="ORF">ABI_01530</name>
</gene>
<evidence type="ECO:0000313" key="2">
    <source>
        <dbReference type="EMBL" id="EGF91723.1"/>
    </source>
</evidence>
<dbReference type="OrthoDB" id="7468147at2"/>
<feature type="signal peptide" evidence="1">
    <location>
        <begin position="1"/>
        <end position="24"/>
    </location>
</feature>
<accession>F4QI85</accession>
<dbReference type="EMBL" id="GL883077">
    <property type="protein sequence ID" value="EGF91723.1"/>
    <property type="molecule type" value="Genomic_DNA"/>
</dbReference>
<keyword evidence="3" id="KW-1185">Reference proteome</keyword>
<dbReference type="HOGENOM" id="CLU_1607484_0_0_5"/>
<name>F4QI85_9CAUL</name>
<evidence type="ECO:0000313" key="3">
    <source>
        <dbReference type="Proteomes" id="UP000006512"/>
    </source>
</evidence>